<comment type="similarity">
    <text evidence="2">Belongs to the citrate synthase family.</text>
</comment>
<feature type="compositionally biased region" description="Low complexity" evidence="5">
    <location>
        <begin position="74"/>
        <end position="92"/>
    </location>
</feature>
<dbReference type="GO" id="GO:0005829">
    <property type="term" value="C:cytosol"/>
    <property type="evidence" value="ECO:0007669"/>
    <property type="project" value="TreeGrafter"/>
</dbReference>
<reference evidence="7 8" key="1">
    <citation type="submission" date="2018-11" db="EMBL/GenBank/DDBJ databases">
        <title>Whole genome sequence of Streptomyces chrestomyceticus NBRC 13444(T).</title>
        <authorList>
            <person name="Komaki H."/>
            <person name="Tamura T."/>
        </authorList>
    </citation>
    <scope>NUCLEOTIDE SEQUENCE [LARGE SCALE GENOMIC DNA]</scope>
    <source>
        <strain evidence="7 8">NBRC 13444</strain>
    </source>
</reference>
<dbReference type="Gene3D" id="1.10.1660.10">
    <property type="match status" value="1"/>
</dbReference>
<feature type="compositionally biased region" description="Basic and acidic residues" evidence="5">
    <location>
        <begin position="143"/>
        <end position="154"/>
    </location>
</feature>
<evidence type="ECO:0000256" key="5">
    <source>
        <dbReference type="SAM" id="MobiDB-lite"/>
    </source>
</evidence>
<dbReference type="Gene3D" id="1.10.580.10">
    <property type="entry name" value="Citrate Synthase, domain 1"/>
    <property type="match status" value="1"/>
</dbReference>
<dbReference type="InterPro" id="IPR016143">
    <property type="entry name" value="Citrate_synth-like_sm_a-sub"/>
</dbReference>
<feature type="compositionally biased region" description="Gly residues" evidence="5">
    <location>
        <begin position="109"/>
        <end position="127"/>
    </location>
</feature>
<dbReference type="Pfam" id="PF12728">
    <property type="entry name" value="HTH_17"/>
    <property type="match status" value="1"/>
</dbReference>
<evidence type="ECO:0000256" key="1">
    <source>
        <dbReference type="ARBA" id="ARBA00005163"/>
    </source>
</evidence>
<dbReference type="InterPro" id="IPR041657">
    <property type="entry name" value="HTH_17"/>
</dbReference>
<dbReference type="AlphaFoldDB" id="A0A7U9KT80"/>
<evidence type="ECO:0000256" key="2">
    <source>
        <dbReference type="ARBA" id="ARBA00010566"/>
    </source>
</evidence>
<evidence type="ECO:0000259" key="6">
    <source>
        <dbReference type="Pfam" id="PF12728"/>
    </source>
</evidence>
<feature type="domain" description="Helix-turn-helix" evidence="6">
    <location>
        <begin position="147"/>
        <end position="196"/>
    </location>
</feature>
<gene>
    <name evidence="7" type="ORF">OEIGOIKO_02066</name>
</gene>
<dbReference type="Proteomes" id="UP000287830">
    <property type="component" value="Unassembled WGS sequence"/>
</dbReference>
<name>A0A7U9KT80_9ACTN</name>
<dbReference type="SUPFAM" id="SSF48256">
    <property type="entry name" value="Citrate synthase"/>
    <property type="match status" value="1"/>
</dbReference>
<protein>
    <recommendedName>
        <fullName evidence="3">citrate synthase (unknown stereospecificity)</fullName>
        <ecNumber evidence="3">2.3.3.16</ecNumber>
    </recommendedName>
</protein>
<evidence type="ECO:0000256" key="3">
    <source>
        <dbReference type="ARBA" id="ARBA00012972"/>
    </source>
</evidence>
<dbReference type="InterPro" id="IPR036969">
    <property type="entry name" value="Citrate_synthase_sf"/>
</dbReference>
<dbReference type="GO" id="GO:0006099">
    <property type="term" value="P:tricarboxylic acid cycle"/>
    <property type="evidence" value="ECO:0007669"/>
    <property type="project" value="UniProtKB-UniPathway"/>
</dbReference>
<dbReference type="SUPFAM" id="SSF46955">
    <property type="entry name" value="Putative DNA-binding domain"/>
    <property type="match status" value="1"/>
</dbReference>
<accession>A0A7U9KT80</accession>
<comment type="pathway">
    <text evidence="1">Carbohydrate metabolism; tricarboxylic acid cycle.</text>
</comment>
<feature type="compositionally biased region" description="Gly residues" evidence="5">
    <location>
        <begin position="11"/>
        <end position="65"/>
    </location>
</feature>
<dbReference type="GO" id="GO:0036440">
    <property type="term" value="F:citrate synthase activity"/>
    <property type="evidence" value="ECO:0007669"/>
    <property type="project" value="UniProtKB-EC"/>
</dbReference>
<evidence type="ECO:0000313" key="8">
    <source>
        <dbReference type="Proteomes" id="UP000287830"/>
    </source>
</evidence>
<dbReference type="PANTHER" id="PTHR11739:SF4">
    <property type="entry name" value="CITRATE SYNTHASE, PEROXISOMAL"/>
    <property type="match status" value="1"/>
</dbReference>
<dbReference type="InterPro" id="IPR016142">
    <property type="entry name" value="Citrate_synth-like_lrg_a-sub"/>
</dbReference>
<dbReference type="EMBL" id="BHZC01000001">
    <property type="protein sequence ID" value="GCD34336.1"/>
    <property type="molecule type" value="Genomic_DNA"/>
</dbReference>
<dbReference type="PANTHER" id="PTHR11739">
    <property type="entry name" value="CITRATE SYNTHASE"/>
    <property type="match status" value="1"/>
</dbReference>
<dbReference type="EC" id="2.3.3.16" evidence="3"/>
<sequence length="548" mass="55751">MKGMADRGMDQGTGEGRGVVGRGKGGEQIGGIDGGGGGGSDLGGVGDGGTGGNCGGTGASAGDGGGGRHGDGLHGASSDSDGRDSSSGPDDSGSPDDPDGGPGDSCIGSAGGGSGGSTGVLGDGAGSTGDVADGVGSTGGSSSERRLTTREAADRLGVKPETIYAYVSRGQLTSRRAPGGRGSTFDAEEVDALARRGARREPSAGSGDLALRTGITLIDADRCYFRGVDSTELAGRYGYEEVAEWLWTGVLRPGVHFTAPEEALAAARRAVDALPAHSSPMDRLRVAVVAAASADPLRFDLSEAAVLGTARSLIPVLVDALPRLESGTDRATSPIARRLWSRLTEQRPDEASLRVLAAALVLLIDHDLAASTLAARVAASARAHPYTVVSAGFGALDGPLHGAASSLTHRMLQDVLERGSAAAVVADHLRAGRRVPGLGHRLYRGEDPRARTLFRLLEDVPHAAPALRAAREVAATTARHTALHANVDLALGVLTVTANMTPEAGETVFAVARTAGWIAHALEEYAERPMRLRPNGHYTGPTPPQPLP</sequence>
<feature type="region of interest" description="Disordered" evidence="5">
    <location>
        <begin position="1"/>
        <end position="154"/>
    </location>
</feature>
<comment type="caution">
    <text evidence="7">The sequence shown here is derived from an EMBL/GenBank/DDBJ whole genome shotgun (WGS) entry which is preliminary data.</text>
</comment>
<evidence type="ECO:0000313" key="7">
    <source>
        <dbReference type="EMBL" id="GCD34336.1"/>
    </source>
</evidence>
<dbReference type="InterPro" id="IPR009061">
    <property type="entry name" value="DNA-bd_dom_put_sf"/>
</dbReference>
<dbReference type="UniPathway" id="UPA00223"/>
<organism evidence="7 8">
    <name type="scientific">Streptomyces chrestomyceticus JCM 4735</name>
    <dbReference type="NCBI Taxonomy" id="1306181"/>
    <lineage>
        <taxon>Bacteria</taxon>
        <taxon>Bacillati</taxon>
        <taxon>Actinomycetota</taxon>
        <taxon>Actinomycetes</taxon>
        <taxon>Kitasatosporales</taxon>
        <taxon>Streptomycetaceae</taxon>
        <taxon>Streptomyces</taxon>
    </lineage>
</organism>
<dbReference type="Pfam" id="PF00285">
    <property type="entry name" value="Citrate_synt"/>
    <property type="match status" value="1"/>
</dbReference>
<evidence type="ECO:0000256" key="4">
    <source>
        <dbReference type="ARBA" id="ARBA00022679"/>
    </source>
</evidence>
<dbReference type="PRINTS" id="PR00143">
    <property type="entry name" value="CITRTSNTHASE"/>
</dbReference>
<dbReference type="Gene3D" id="1.10.230.10">
    <property type="entry name" value="Cytochrome P450-Terp, domain 2"/>
    <property type="match status" value="1"/>
</dbReference>
<dbReference type="InterPro" id="IPR002020">
    <property type="entry name" value="Citrate_synthase"/>
</dbReference>
<keyword evidence="4" id="KW-0808">Transferase</keyword>
<dbReference type="GO" id="GO:0005975">
    <property type="term" value="P:carbohydrate metabolic process"/>
    <property type="evidence" value="ECO:0007669"/>
    <property type="project" value="TreeGrafter"/>
</dbReference>
<proteinExistence type="inferred from homology"/>